<dbReference type="OrthoDB" id="5283654at2759"/>
<gene>
    <name evidence="4" type="ORF">SISNIDRAFT_457234</name>
</gene>
<dbReference type="Proteomes" id="UP000076722">
    <property type="component" value="Unassembled WGS sequence"/>
</dbReference>
<evidence type="ECO:0000256" key="2">
    <source>
        <dbReference type="ARBA" id="ARBA00023002"/>
    </source>
</evidence>
<accession>A0A164RUP0</accession>
<dbReference type="InterPro" id="IPR008030">
    <property type="entry name" value="NmrA-like"/>
</dbReference>
<dbReference type="Gene3D" id="3.40.50.720">
    <property type="entry name" value="NAD(P)-binding Rossmann-like Domain"/>
    <property type="match status" value="1"/>
</dbReference>
<dbReference type="InterPro" id="IPR036291">
    <property type="entry name" value="NAD(P)-bd_dom_sf"/>
</dbReference>
<evidence type="ECO:0000313" key="5">
    <source>
        <dbReference type="Proteomes" id="UP000076722"/>
    </source>
</evidence>
<organism evidence="4 5">
    <name type="scientific">Sistotremastrum niveocremeum HHB9708</name>
    <dbReference type="NCBI Taxonomy" id="1314777"/>
    <lineage>
        <taxon>Eukaryota</taxon>
        <taxon>Fungi</taxon>
        <taxon>Dikarya</taxon>
        <taxon>Basidiomycota</taxon>
        <taxon>Agaricomycotina</taxon>
        <taxon>Agaricomycetes</taxon>
        <taxon>Sistotremastrales</taxon>
        <taxon>Sistotremastraceae</taxon>
        <taxon>Sertulicium</taxon>
        <taxon>Sertulicium niveocremeum</taxon>
    </lineage>
</organism>
<evidence type="ECO:0000259" key="3">
    <source>
        <dbReference type="Pfam" id="PF05368"/>
    </source>
</evidence>
<protein>
    <submittedName>
        <fullName evidence="4">NAD(P)-binding protein</fullName>
    </submittedName>
</protein>
<evidence type="ECO:0000256" key="1">
    <source>
        <dbReference type="ARBA" id="ARBA00022857"/>
    </source>
</evidence>
<evidence type="ECO:0000313" key="4">
    <source>
        <dbReference type="EMBL" id="KZS90900.1"/>
    </source>
</evidence>
<sequence>MSTTHVLAIIGATGQLGGAFAEVVTEESYSQLFPSVRILTRDASSYKAQYFQARSPNVQIVQCDLENEDSVNQALEGVDALVSVLGSAKDQVAKEMVLKALVKNRVKLYIPSEFGAERINFDFESAVFASKEAHLRAARVAGNGFMKVVAINVGHFMEDSSPGGIYGSVLGFDHANLTYTAVGSPNTPVTYVSVKDIARSTARIVQLSLDSSSSATVPNDVRIAGSVVSYQEVAQLAENITGKKIKVEILDLAEFRERMLKEKGWVMYFRYAMGKGWMDYSGHNERELVNPGQSLWKWKTMEDYLKEAFAEGKL</sequence>
<keyword evidence="1" id="KW-0521">NADP</keyword>
<dbReference type="InterPro" id="IPR051609">
    <property type="entry name" value="NmrA/Isoflavone_reductase-like"/>
</dbReference>
<feature type="domain" description="NmrA-like" evidence="3">
    <location>
        <begin position="4"/>
        <end position="257"/>
    </location>
</feature>
<dbReference type="STRING" id="1314777.A0A164RUP0"/>
<name>A0A164RUP0_9AGAM</name>
<dbReference type="EMBL" id="KV419418">
    <property type="protein sequence ID" value="KZS90900.1"/>
    <property type="molecule type" value="Genomic_DNA"/>
</dbReference>
<proteinExistence type="predicted"/>
<dbReference type="GO" id="GO:0016491">
    <property type="term" value="F:oxidoreductase activity"/>
    <property type="evidence" value="ECO:0007669"/>
    <property type="project" value="UniProtKB-KW"/>
</dbReference>
<keyword evidence="5" id="KW-1185">Reference proteome</keyword>
<reference evidence="4 5" key="1">
    <citation type="journal article" date="2016" name="Mol. Biol. Evol.">
        <title>Comparative Genomics of Early-Diverging Mushroom-Forming Fungi Provides Insights into the Origins of Lignocellulose Decay Capabilities.</title>
        <authorList>
            <person name="Nagy L.G."/>
            <person name="Riley R."/>
            <person name="Tritt A."/>
            <person name="Adam C."/>
            <person name="Daum C."/>
            <person name="Floudas D."/>
            <person name="Sun H."/>
            <person name="Yadav J.S."/>
            <person name="Pangilinan J."/>
            <person name="Larsson K.H."/>
            <person name="Matsuura K."/>
            <person name="Barry K."/>
            <person name="Labutti K."/>
            <person name="Kuo R."/>
            <person name="Ohm R.A."/>
            <person name="Bhattacharya S.S."/>
            <person name="Shirouzu T."/>
            <person name="Yoshinaga Y."/>
            <person name="Martin F.M."/>
            <person name="Grigoriev I.V."/>
            <person name="Hibbett D.S."/>
        </authorList>
    </citation>
    <scope>NUCLEOTIDE SEQUENCE [LARGE SCALE GENOMIC DNA]</scope>
    <source>
        <strain evidence="4 5">HHB9708</strain>
    </source>
</reference>
<dbReference type="PANTHER" id="PTHR47706:SF9">
    <property type="entry name" value="NMRA-LIKE DOMAIN-CONTAINING PROTEIN-RELATED"/>
    <property type="match status" value="1"/>
</dbReference>
<dbReference type="SUPFAM" id="SSF51735">
    <property type="entry name" value="NAD(P)-binding Rossmann-fold domains"/>
    <property type="match status" value="1"/>
</dbReference>
<dbReference type="AlphaFoldDB" id="A0A164RUP0"/>
<dbReference type="PANTHER" id="PTHR47706">
    <property type="entry name" value="NMRA-LIKE FAMILY PROTEIN"/>
    <property type="match status" value="1"/>
</dbReference>
<keyword evidence="2" id="KW-0560">Oxidoreductase</keyword>
<dbReference type="Pfam" id="PF05368">
    <property type="entry name" value="NmrA"/>
    <property type="match status" value="1"/>
</dbReference>